<dbReference type="InterPro" id="IPR022413">
    <property type="entry name" value="ATP-guanido_PTrfase_N"/>
</dbReference>
<evidence type="ECO:0000256" key="1">
    <source>
        <dbReference type="ARBA" id="ARBA00006798"/>
    </source>
</evidence>
<name>A0A9N8E617_9STRA</name>
<comment type="caution">
    <text evidence="11">The sequence shown here is derived from an EMBL/GenBank/DDBJ whole genome shotgun (WGS) entry which is preliminary data.</text>
</comment>
<dbReference type="PROSITE" id="PS51509">
    <property type="entry name" value="PHOSPHAGEN_KINASE_N"/>
    <property type="match status" value="1"/>
</dbReference>
<feature type="region of interest" description="Disordered" evidence="8">
    <location>
        <begin position="63"/>
        <end position="93"/>
    </location>
</feature>
<dbReference type="PANTHER" id="PTHR11547">
    <property type="entry name" value="ARGININE OR CREATINE KINASE"/>
    <property type="match status" value="1"/>
</dbReference>
<evidence type="ECO:0000256" key="6">
    <source>
        <dbReference type="PROSITE-ProRule" id="PRU00842"/>
    </source>
</evidence>
<organism evidence="11 12">
    <name type="scientific">Seminavis robusta</name>
    <dbReference type="NCBI Taxonomy" id="568900"/>
    <lineage>
        <taxon>Eukaryota</taxon>
        <taxon>Sar</taxon>
        <taxon>Stramenopiles</taxon>
        <taxon>Ochrophyta</taxon>
        <taxon>Bacillariophyta</taxon>
        <taxon>Bacillariophyceae</taxon>
        <taxon>Bacillariophycidae</taxon>
        <taxon>Naviculales</taxon>
        <taxon>Naviculaceae</taxon>
        <taxon>Seminavis</taxon>
    </lineage>
</organism>
<dbReference type="PROSITE" id="PS51510">
    <property type="entry name" value="PHOSPHAGEN_KINASE_C"/>
    <property type="match status" value="1"/>
</dbReference>
<feature type="domain" description="Phosphagen kinase C-terminal" evidence="10">
    <location>
        <begin position="253"/>
        <end position="532"/>
    </location>
</feature>
<feature type="binding site" evidence="7">
    <location>
        <begin position="455"/>
        <end position="459"/>
    </location>
    <ligand>
        <name>ATP</name>
        <dbReference type="ChEBI" id="CHEBI:30616"/>
    </ligand>
</feature>
<evidence type="ECO:0000256" key="3">
    <source>
        <dbReference type="ARBA" id="ARBA00022741"/>
    </source>
</evidence>
<dbReference type="Proteomes" id="UP001153069">
    <property type="component" value="Unassembled WGS sequence"/>
</dbReference>
<dbReference type="InterPro" id="IPR036802">
    <property type="entry name" value="ATP-guanido_PTrfase_N_sf"/>
</dbReference>
<dbReference type="PANTHER" id="PTHR11547:SF38">
    <property type="entry name" value="ARGININE KINASE 1-RELATED"/>
    <property type="match status" value="1"/>
</dbReference>
<feature type="domain" description="Phosphagen kinase N-terminal" evidence="9">
    <location>
        <begin position="85"/>
        <end position="176"/>
    </location>
</feature>
<feature type="binding site" evidence="7">
    <location>
        <begin position="256"/>
        <end position="260"/>
    </location>
    <ligand>
        <name>ATP</name>
        <dbReference type="ChEBI" id="CHEBI:30616"/>
    </ligand>
</feature>
<protein>
    <submittedName>
        <fullName evidence="11">Creatine kinase</fullName>
    </submittedName>
</protein>
<dbReference type="AlphaFoldDB" id="A0A9N8E617"/>
<evidence type="ECO:0000256" key="8">
    <source>
        <dbReference type="SAM" id="MobiDB-lite"/>
    </source>
</evidence>
<keyword evidence="3 7" id="KW-0547">Nucleotide-binding</keyword>
<dbReference type="InterPro" id="IPR014746">
    <property type="entry name" value="Gln_synth/guanido_kin_cat_dom"/>
</dbReference>
<gene>
    <name evidence="11" type="ORF">SEMRO_535_G162020.1</name>
</gene>
<dbReference type="GO" id="GO:0005615">
    <property type="term" value="C:extracellular space"/>
    <property type="evidence" value="ECO:0007669"/>
    <property type="project" value="TreeGrafter"/>
</dbReference>
<dbReference type="OrthoDB" id="430219at2759"/>
<evidence type="ECO:0000259" key="10">
    <source>
        <dbReference type="PROSITE" id="PS51510"/>
    </source>
</evidence>
<comment type="similarity">
    <text evidence="1 6">Belongs to the ATP:guanido phosphotransferase family.</text>
</comment>
<dbReference type="SUPFAM" id="SSF48034">
    <property type="entry name" value="Guanido kinase N-terminal domain"/>
    <property type="match status" value="1"/>
</dbReference>
<dbReference type="InterPro" id="IPR000749">
    <property type="entry name" value="ATP-guanido_PTrfase"/>
</dbReference>
<reference evidence="11" key="1">
    <citation type="submission" date="2020-06" db="EMBL/GenBank/DDBJ databases">
        <authorList>
            <consortium name="Plant Systems Biology data submission"/>
        </authorList>
    </citation>
    <scope>NUCLEOTIDE SEQUENCE</scope>
    <source>
        <strain evidence="11">D6</strain>
    </source>
</reference>
<dbReference type="Pfam" id="PF02807">
    <property type="entry name" value="ATP-gua_PtransN"/>
    <property type="match status" value="1"/>
</dbReference>
<feature type="binding site" evidence="7">
    <location>
        <begin position="485"/>
        <end position="490"/>
    </location>
    <ligand>
        <name>ATP</name>
        <dbReference type="ChEBI" id="CHEBI:30616"/>
    </ligand>
</feature>
<keyword evidence="12" id="KW-1185">Reference proteome</keyword>
<evidence type="ECO:0000256" key="7">
    <source>
        <dbReference type="PROSITE-ProRule" id="PRU00843"/>
    </source>
</evidence>
<keyword evidence="4 7" id="KW-0418">Kinase</keyword>
<evidence type="ECO:0000313" key="11">
    <source>
        <dbReference type="EMBL" id="CAB9512419.1"/>
    </source>
</evidence>
<evidence type="ECO:0000256" key="2">
    <source>
        <dbReference type="ARBA" id="ARBA00022679"/>
    </source>
</evidence>
<accession>A0A9N8E617</accession>
<evidence type="ECO:0000256" key="5">
    <source>
        <dbReference type="ARBA" id="ARBA00022840"/>
    </source>
</evidence>
<proteinExistence type="inferred from homology"/>
<comment type="caution">
    <text evidence="7">Lacks conserved residue(s) required for the propagation of feature annotation.</text>
</comment>
<dbReference type="Gene3D" id="1.10.135.10">
    <property type="entry name" value="ATP:guanido phosphotransferase, N-terminal domain"/>
    <property type="match status" value="1"/>
</dbReference>
<evidence type="ECO:0000313" key="12">
    <source>
        <dbReference type="Proteomes" id="UP001153069"/>
    </source>
</evidence>
<dbReference type="GO" id="GO:0046314">
    <property type="term" value="P:phosphocreatine biosynthetic process"/>
    <property type="evidence" value="ECO:0007669"/>
    <property type="project" value="InterPro"/>
</dbReference>
<dbReference type="SUPFAM" id="SSF55931">
    <property type="entry name" value="Glutamine synthetase/guanido kinase"/>
    <property type="match status" value="1"/>
</dbReference>
<sequence>MNGPHQLFLRHGGRICSAVAGGSAAVLLGRSLRRDEIVDATQQQDHRHFLFHSKGQLTFCEGAPDVPSTSATDSDNLMTEDTPEKANSQDDDYPNFSRHGSKAALPKFLTPQLYQQLKDLKTPKFGVTLDDMIRAGTMLPYGANPPRGVGGVYTGDADCYRVFAPLLIPLLEEYHGVTLVGDTAARTSTTGHHHRPLHHPYGSFQRPTQLHNVVINRKRTYNRKREKSSLKRHTTNLDPEQIVHTELDPTGEYILYTRMRLARNIDGFAFCSHISRSDRRQIQRLFQTIVDEDFRPYQGGAYIPIHAMTNPQHDDFMSRRICCMDPDEFKIAAGQARDWPDARGIYGCRNWDDKKSRHQIRRRRPSSPLMVRPTQEEIELWEESPPNIIMWNNYDDHFWIISVNKGGDVQGVFKALSDAVRQLELSLLERGHAFCEHPKLGFLTSSPSNVGTALRASMSVKLVRLGKQHPVLFQEILDRLHLEAKSDYAETDQRYTGIYDIANAERLGRTEVQWINVMIEGVAKLIELEKKLERGEAVSLQDVEKVGKNVES</sequence>
<feature type="compositionally biased region" description="Polar residues" evidence="8">
    <location>
        <begin position="67"/>
        <end position="79"/>
    </location>
</feature>
<dbReference type="EMBL" id="CAICTM010000534">
    <property type="protein sequence ID" value="CAB9512419.1"/>
    <property type="molecule type" value="Genomic_DNA"/>
</dbReference>
<evidence type="ECO:0000256" key="4">
    <source>
        <dbReference type="ARBA" id="ARBA00022777"/>
    </source>
</evidence>
<keyword evidence="2 7" id="KW-0808">Transferase</keyword>
<dbReference type="Gene3D" id="3.30.590.10">
    <property type="entry name" value="Glutamine synthetase/guanido kinase, catalytic domain"/>
    <property type="match status" value="1"/>
</dbReference>
<evidence type="ECO:0000259" key="9">
    <source>
        <dbReference type="PROSITE" id="PS51509"/>
    </source>
</evidence>
<dbReference type="GO" id="GO:0004111">
    <property type="term" value="F:creatine kinase activity"/>
    <property type="evidence" value="ECO:0007669"/>
    <property type="project" value="InterPro"/>
</dbReference>
<keyword evidence="5 7" id="KW-0067">ATP-binding</keyword>
<dbReference type="Pfam" id="PF00217">
    <property type="entry name" value="ATP-gua_Ptrans"/>
    <property type="match status" value="1"/>
</dbReference>
<dbReference type="GO" id="GO:0005524">
    <property type="term" value="F:ATP binding"/>
    <property type="evidence" value="ECO:0007669"/>
    <property type="project" value="UniProtKB-UniRule"/>
</dbReference>
<dbReference type="InterPro" id="IPR022414">
    <property type="entry name" value="ATP-guanido_PTrfase_cat"/>
</dbReference>